<proteinExistence type="predicted"/>
<dbReference type="RefSeq" id="WP_144995259.1">
    <property type="nucleotide sequence ID" value="NZ_CP036281.1"/>
</dbReference>
<evidence type="ECO:0000256" key="1">
    <source>
        <dbReference type="ARBA" id="ARBA00022729"/>
    </source>
</evidence>
<dbReference type="NCBIfam" id="TIGR01451">
    <property type="entry name" value="B_ant_repeat"/>
    <property type="match status" value="2"/>
</dbReference>
<sequence>MIFISHLTSFLRARKRHARKQMSHLSQCTQASTWHQLDRLEDRAMLSAAVLNTNPVIQSMNEPANTNIEITFEEAILSQSVDSASILVSGSQSGLIDPSSTFEINGSTITINPVNDFFTGETVRVIVTNNVETTANEPVVPHVFDFRVGATAGSTYFVEVNSILTTGRAYDAEAADFNGDGQLDVFVLTREGFDILENDGAAQFSTISYNSSHIQPDHRLGYYHQIVDFDTDGDLDLILNLEAMEGDDQLRFWQNDGTGRFTDIGSRPLGFNIDSSNSPGPVRADDFNADGVIDFAFGQGFQTLISNTAGEYDTVSATDESFLGLTSGDFDNDGDLDLSVNSRYSIINDGLGNFDSPYSGVASRERGVTGDLNSDGFLDLITYSFYESRVNVFLSNLEGDQVTFTSPYIIRSYENTVSDIDLGDFNADGSLDVFINNTNLWEELYYNDGSGNLDTTYEEHFSKGVYSRYGQALGDFDGNGSVDIFTIGDSDHYHHQVFLNSPNNDLSISKTSDQSVVKPGDELTYTITVRNNGDYLVEDALVTNDVGSILEDISWTADFSTVSEGTRYGSDSINEILYLPSGAVVTYTISGRVRSDVRGLNTNVATVNSLDFTDPLPENNQDADSDLVFLSGRTGVTNFTDSGQSLGGNQLTEKVNTGDLDGDGDLDVIVSNRSTGESAEIWWNNSKGEFTLQADALGDSLSFSTSIGDVDHDGDLDVFMSTRHTPQELWLNDGFGSFIKSEQVFPIGWPIEIDMVDIDGDQDLDLVFYSDSVVIWQNDGFGQYNLFDTLELEEDVHSAGIADLDGDGDLDLIIGQDELYPVYVYLNDGQGHLTDSNQRLGNRRTLRIEPGDFDGDGDIDFIAGNYFEEDDEVSLQEAASKLWINNGSGIFTEHDEEIETPDLLSITSADYDHDGDLDLYFTNELRSGVSGNELYLNDGSGSFTKVTVQKSIYSSHSATSGDFDNDGDLDLFVGYVNGPGKVWFNGNPADLAITKSSSQVAVTAGGTVTYSITVSNHGPSAVTNALVEDHYTEFLEEVTWTAVASGGAVGKINGEGDLAEFVDLLAGSTITYTVSGKARYGVQTVITNTASIHAASAVETNLDNNSDYDSDIVVLGAGYGLASFVSNGQELTAGDSHDIELADLDHDGDLDAIVAMHDVPSLVWINDGTGRFFDSGQSLDSGSGIAMGDIDDDGDIDAYIVRSNTFQTDSFDKVWLNDGQGTFTDSGQKLGSALSRTARLADLDGDGDLDAFVTVAGTTVGHQVWMNDGDGVFTDSLQSLRIPNDGNNTTPWGLQLGDLDGDGDLDALVTSYGTRDAVYKNDGQGIFSFHQTIHLLPNETLGVSLGDVDNDGDLDAVIANKTGGNLVYRNNGSGSFADSGQRLGIRETTDVALADLDGDGDLDFYAVNSLTIVTNDYQPQRGDKIWINNGSGQFSTGNQSISAEYGNAVALGDLDRDGDIDAFTANWLIGDGGQDEVWMNGVEGDLAIRIVSPQVEVSLNESISFTIIVNNPGDSDAHNVLVKDLYSHIFRNVTWTATTTGGAIANTSGVGDINERVTLPSGSTIEYRIDGTVKEDVGKRIVHEARVEGPNIYDVNPLNNKAYDGDSVVVPVSEGTAYYEDNGQWLGRVMARQLEVADLDNDGDLDGFVLSEEGSHIWFNDGTARFEEIESPELNATSGESFILIDLNGDTLLDVLIQGEQVRRFLNFGNGDFKEAEGVIHPEKIPFVSMDVADLDQDGDLDLFTATPEETQVWMNDGVGEFVLTSLNPMIRIFSQNYFTSYYQVLLGDLDNDGDVDAFLLEYSQNRILLNDGNGSFSHFDTNTGLQGNLYDIAHKLADIDGDGDLDLIRSGFGYEIIVIRNNGSLNFSKERLLGTSSYYGETELIDLDFDGDLDLVTDNPNQAIFLNQGTGAFSASPLKEGSPKGDLTATGDLDNDGDIDLFQSLRGGNLVYLNDGDLNFSISDQVLKQQNQLGTYNLFDTYNRSKVALGDIDQDGDLDALIGPYIGRYSRDLSLWINDGTGKYFEQELPHEDLYVGFIRNVLIEDVNNDGLLDLLAITASGGVWYPNYGDGTFGEIRIIEGLPFAYGKSFVVDDFNGDGLFDISYPVSGYDTIMYLNNGDGSFQLSNQELGFNSNFATSGDFDGDGDIDFFQVYNNDDESTPSLFLNDGFGNFTPTGLRFIGKHVTSGDVDGDGDLDVLYVSQTTSENLMYLANSGAGSFIESSSYYDYPEVDDLKLADIDADGDLDAIVRADDEIILFLMGTSNQFIYKQTIETGPGLFFEIGDLDNDGSIDLFVVNDYIGHHVLLNSKLPLPLMLGFDAGDTAGLKINDLERVTVQLINQNDQLVMDNRNLSGLSTALFESKQPLPATFEMSAEVTSVGGPNRWLDGFLIFDYKNENDFKYAGMFTGQNQWVIGHYQGNWGNKLSVVDWDDSGQFISVNRAYTLHLRIEGSTVSLMVDGLPVTSTTFAQPLNQGRVGLAAHNAVTRFDNFEVAEQVSTGAPQPLPFKENFEDGSADGFYYPLFDNWAVINGAGGKVFRINNSGNTNLGITYMPLPEETPAAFEMSARMLSIQSGSGWQDGFVIFDYKSPKDFKYAGMFTGHNQWMIGHYQGNWNNKLSVVDWDDSGRKINPNQFYTVHVRIDGATARLSVDGEFITSATFSNNVNTGAVGLAADRAFTWFDNFEVAEKVDAGAPTDLPFYEDFNDGFFNQSAYHQGSLWTVAGPAGSKYLQIDASGNKGLGVAFLNNDWLLPNQFEFSGQITSMGGTNRWLDGFLVFDYQSPNDFKYAGMFTGQNQWVIGHYQGNWNNRLAQVDWDDVGQSINVNTAYQLHLSVDGDHVELRVNGLSIADATFTSGIQQGTIGVAAHNAVTRFDNLMVDTNVSTGKPVSIPYLKNYNDRLADHTYYNNLVYWGFANYGGNQVLRANSSGSEKNAIATVPIDNPDGEPLEFSADVRSNQSTNGGWNDAFLIFDYKNENDFKFVGFYTGRNEWVIGHYQGNWNNVLATRGWNNEGKQINFNQFYHLDVRLDGEEATLLVDGTALLAFSFDSNITRGALGFATANAFSWFDNLHVQSMAPVGSPISDNLFASWEEESDGVLI</sequence>
<dbReference type="EMBL" id="CP036281">
    <property type="protein sequence ID" value="QDU80124.1"/>
    <property type="molecule type" value="Genomic_DNA"/>
</dbReference>
<protein>
    <submittedName>
        <fullName evidence="4">FG-GAP repeat protein</fullName>
    </submittedName>
</protein>
<dbReference type="InterPro" id="IPR001434">
    <property type="entry name" value="OmcB-like_DUF11"/>
</dbReference>
<feature type="domain" description="DUF11" evidence="2">
    <location>
        <begin position="990"/>
        <end position="1107"/>
    </location>
</feature>
<dbReference type="OrthoDB" id="9757622at2"/>
<dbReference type="InterPro" id="IPR014755">
    <property type="entry name" value="Cu-Rt/internalin_Ig-like"/>
</dbReference>
<evidence type="ECO:0000313" key="5">
    <source>
        <dbReference type="Proteomes" id="UP000317178"/>
    </source>
</evidence>
<feature type="domain" description="SbsA Ig-like" evidence="3">
    <location>
        <begin position="50"/>
        <end position="146"/>
    </location>
</feature>
<name>A0A518CLR6_9PLAN</name>
<dbReference type="SUPFAM" id="SSF69318">
    <property type="entry name" value="Integrin alpha N-terminal domain"/>
    <property type="match status" value="9"/>
</dbReference>
<dbReference type="SUPFAM" id="SSF49899">
    <property type="entry name" value="Concanavalin A-like lectins/glucanases"/>
    <property type="match status" value="1"/>
</dbReference>
<reference evidence="4 5" key="1">
    <citation type="submission" date="2019-02" db="EMBL/GenBank/DDBJ databases">
        <title>Deep-cultivation of Planctomycetes and their phenomic and genomic characterization uncovers novel biology.</title>
        <authorList>
            <person name="Wiegand S."/>
            <person name="Jogler M."/>
            <person name="Boedeker C."/>
            <person name="Pinto D."/>
            <person name="Vollmers J."/>
            <person name="Rivas-Marin E."/>
            <person name="Kohn T."/>
            <person name="Peeters S.H."/>
            <person name="Heuer A."/>
            <person name="Rast P."/>
            <person name="Oberbeckmann S."/>
            <person name="Bunk B."/>
            <person name="Jeske O."/>
            <person name="Meyerdierks A."/>
            <person name="Storesund J.E."/>
            <person name="Kallscheuer N."/>
            <person name="Luecker S."/>
            <person name="Lage O.M."/>
            <person name="Pohl T."/>
            <person name="Merkel B.J."/>
            <person name="Hornburger P."/>
            <person name="Mueller R.-W."/>
            <person name="Bruemmer F."/>
            <person name="Labrenz M."/>
            <person name="Spormann A.M."/>
            <person name="Op den Camp H."/>
            <person name="Overmann J."/>
            <person name="Amann R."/>
            <person name="Jetten M.S.M."/>
            <person name="Mascher T."/>
            <person name="Medema M.H."/>
            <person name="Devos D.P."/>
            <person name="Kaster A.-K."/>
            <person name="Ovreas L."/>
            <person name="Rohde M."/>
            <person name="Galperin M.Y."/>
            <person name="Jogler C."/>
        </authorList>
    </citation>
    <scope>NUCLEOTIDE SEQUENCE [LARGE SCALE GENOMIC DNA]</scope>
    <source>
        <strain evidence="4 5">Pla110</strain>
    </source>
</reference>
<evidence type="ECO:0000259" key="2">
    <source>
        <dbReference type="Pfam" id="PF01345"/>
    </source>
</evidence>
<dbReference type="Pfam" id="PF01345">
    <property type="entry name" value="DUF11"/>
    <property type="match status" value="3"/>
</dbReference>
<dbReference type="InterPro" id="IPR047589">
    <property type="entry name" value="DUF11_rpt"/>
</dbReference>
<dbReference type="InterPro" id="IPR013783">
    <property type="entry name" value="Ig-like_fold"/>
</dbReference>
<accession>A0A518CLR6</accession>
<dbReference type="Pfam" id="PF13517">
    <property type="entry name" value="FG-GAP_3"/>
    <property type="match status" value="12"/>
</dbReference>
<dbReference type="Gene3D" id="2.60.40.1220">
    <property type="match status" value="1"/>
</dbReference>
<dbReference type="Pfam" id="PF13205">
    <property type="entry name" value="Big_5"/>
    <property type="match status" value="1"/>
</dbReference>
<dbReference type="InterPro" id="IPR032812">
    <property type="entry name" value="SbsA_Ig"/>
</dbReference>
<evidence type="ECO:0000259" key="3">
    <source>
        <dbReference type="Pfam" id="PF13205"/>
    </source>
</evidence>
<organism evidence="4 5">
    <name type="scientific">Polystyrenella longa</name>
    <dbReference type="NCBI Taxonomy" id="2528007"/>
    <lineage>
        <taxon>Bacteria</taxon>
        <taxon>Pseudomonadati</taxon>
        <taxon>Planctomycetota</taxon>
        <taxon>Planctomycetia</taxon>
        <taxon>Planctomycetales</taxon>
        <taxon>Planctomycetaceae</taxon>
        <taxon>Polystyrenella</taxon>
    </lineage>
</organism>
<dbReference type="InterPro" id="IPR013517">
    <property type="entry name" value="FG-GAP"/>
</dbReference>
<dbReference type="PANTHER" id="PTHR46580">
    <property type="entry name" value="SENSOR KINASE-RELATED"/>
    <property type="match status" value="1"/>
</dbReference>
<dbReference type="InterPro" id="IPR013320">
    <property type="entry name" value="ConA-like_dom_sf"/>
</dbReference>
<dbReference type="Gene3D" id="2.60.120.560">
    <property type="entry name" value="Exo-inulinase, domain 1"/>
    <property type="match status" value="4"/>
</dbReference>
<feature type="domain" description="DUF11" evidence="2">
    <location>
        <begin position="505"/>
        <end position="622"/>
    </location>
</feature>
<feature type="domain" description="DUF11" evidence="2">
    <location>
        <begin position="1485"/>
        <end position="1602"/>
    </location>
</feature>
<dbReference type="KEGG" id="plon:Pla110_18460"/>
<gene>
    <name evidence="4" type="ORF">Pla110_18460</name>
</gene>
<dbReference type="Proteomes" id="UP000317178">
    <property type="component" value="Chromosome"/>
</dbReference>
<dbReference type="Gene3D" id="2.130.10.130">
    <property type="entry name" value="Integrin alpha, N-terminal"/>
    <property type="match status" value="6"/>
</dbReference>
<keyword evidence="5" id="KW-1185">Reference proteome</keyword>
<keyword evidence="1" id="KW-0732">Signal</keyword>
<evidence type="ECO:0000313" key="4">
    <source>
        <dbReference type="EMBL" id="QDU80124.1"/>
    </source>
</evidence>
<dbReference type="Gene3D" id="2.60.40.10">
    <property type="entry name" value="Immunoglobulins"/>
    <property type="match status" value="1"/>
</dbReference>
<dbReference type="InterPro" id="IPR028994">
    <property type="entry name" value="Integrin_alpha_N"/>
</dbReference>